<dbReference type="InterPro" id="IPR011989">
    <property type="entry name" value="ARM-like"/>
</dbReference>
<accession>A2FAX3</accession>
<dbReference type="VEuPathDB" id="TrichDB:TVAG_316150"/>
<dbReference type="InParanoid" id="A2FAX3"/>
<dbReference type="Proteomes" id="UP000001542">
    <property type="component" value="Unassembled WGS sequence"/>
</dbReference>
<dbReference type="Gene3D" id="1.25.10.10">
    <property type="entry name" value="Leucine-rich Repeat Variant"/>
    <property type="match status" value="1"/>
</dbReference>
<dbReference type="RefSeq" id="XP_001310880.1">
    <property type="nucleotide sequence ID" value="XM_001310879.1"/>
</dbReference>
<sequence length="444" mass="50452">MIPSKSNDPTNDLSISSNTNKDYKKFKMVDLNTEEMPLETQEQISNLLFSDNFNERAEAFDIFANYSQEHYPDGEIILKIQQAIEIQFQNDDINENILANIIRIVDSLGKYFNDNFDSCLYISKIWGLMPNIEIADSISKILCTHENAVVLILSDVLSPTIFNLLESDDSLHQTIAINLLRSIFQNSSISERANRYIPNIIELAKNSSNCTIIAQCFELFPEFLNIDPQIFLSEMFHDLFLNFESYNEADFLAAGRFIAEITEHIDICQFVENSKAIQMIIAALNNNDELAHSGAISSIFAIISSSYDGIVMIFNSPIANLLLHLKERTSNQIWKASLRILCVICVTLGSDVAYDFSKNDFANVLIENINSSMPTMYLEMLGALIKILNSLLAHNEAEMIKQILENETLYEELSYILDENTDPNVTKLAEYLIDFMNENLNSEN</sequence>
<dbReference type="SUPFAM" id="SSF48371">
    <property type="entry name" value="ARM repeat"/>
    <property type="match status" value="1"/>
</dbReference>
<dbReference type="VEuPathDB" id="TrichDB:TVAGG3_0888380"/>
<name>A2FAX3_TRIV3</name>
<dbReference type="AlphaFoldDB" id="A2FAX3"/>
<protein>
    <submittedName>
        <fullName evidence="1">Uncharacterized protein</fullName>
    </submittedName>
</protein>
<evidence type="ECO:0000313" key="1">
    <source>
        <dbReference type="EMBL" id="EAX97950.1"/>
    </source>
</evidence>
<dbReference type="KEGG" id="tva:4755739"/>
<proteinExistence type="predicted"/>
<dbReference type="InterPro" id="IPR016024">
    <property type="entry name" value="ARM-type_fold"/>
</dbReference>
<evidence type="ECO:0000313" key="2">
    <source>
        <dbReference type="Proteomes" id="UP000001542"/>
    </source>
</evidence>
<keyword evidence="2" id="KW-1185">Reference proteome</keyword>
<gene>
    <name evidence="1" type="ORF">TVAG_316150</name>
</gene>
<reference evidence="1" key="2">
    <citation type="journal article" date="2007" name="Science">
        <title>Draft genome sequence of the sexually transmitted pathogen Trichomonas vaginalis.</title>
        <authorList>
            <person name="Carlton J.M."/>
            <person name="Hirt R.P."/>
            <person name="Silva J.C."/>
            <person name="Delcher A.L."/>
            <person name="Schatz M."/>
            <person name="Zhao Q."/>
            <person name="Wortman J.R."/>
            <person name="Bidwell S.L."/>
            <person name="Alsmark U.C.M."/>
            <person name="Besteiro S."/>
            <person name="Sicheritz-Ponten T."/>
            <person name="Noel C.J."/>
            <person name="Dacks J.B."/>
            <person name="Foster P.G."/>
            <person name="Simillion C."/>
            <person name="Van de Peer Y."/>
            <person name="Miranda-Saavedra D."/>
            <person name="Barton G.J."/>
            <person name="Westrop G.D."/>
            <person name="Mueller S."/>
            <person name="Dessi D."/>
            <person name="Fiori P.L."/>
            <person name="Ren Q."/>
            <person name="Paulsen I."/>
            <person name="Zhang H."/>
            <person name="Bastida-Corcuera F.D."/>
            <person name="Simoes-Barbosa A."/>
            <person name="Brown M.T."/>
            <person name="Hayes R.D."/>
            <person name="Mukherjee M."/>
            <person name="Okumura C.Y."/>
            <person name="Schneider R."/>
            <person name="Smith A.J."/>
            <person name="Vanacova S."/>
            <person name="Villalvazo M."/>
            <person name="Haas B.J."/>
            <person name="Pertea M."/>
            <person name="Feldblyum T.V."/>
            <person name="Utterback T.R."/>
            <person name="Shu C.L."/>
            <person name="Osoegawa K."/>
            <person name="de Jong P.J."/>
            <person name="Hrdy I."/>
            <person name="Horvathova L."/>
            <person name="Zubacova Z."/>
            <person name="Dolezal P."/>
            <person name="Malik S.B."/>
            <person name="Logsdon J.M. Jr."/>
            <person name="Henze K."/>
            <person name="Gupta A."/>
            <person name="Wang C.C."/>
            <person name="Dunne R.L."/>
            <person name="Upcroft J.A."/>
            <person name="Upcroft P."/>
            <person name="White O."/>
            <person name="Salzberg S.L."/>
            <person name="Tang P."/>
            <person name="Chiu C.-H."/>
            <person name="Lee Y.-S."/>
            <person name="Embley T.M."/>
            <person name="Coombs G.H."/>
            <person name="Mottram J.C."/>
            <person name="Tachezy J."/>
            <person name="Fraser-Liggett C.M."/>
            <person name="Johnson P.J."/>
        </authorList>
    </citation>
    <scope>NUCLEOTIDE SEQUENCE [LARGE SCALE GENOMIC DNA]</scope>
    <source>
        <strain evidence="1">G3</strain>
    </source>
</reference>
<dbReference type="SMR" id="A2FAX3"/>
<dbReference type="EMBL" id="DS113694">
    <property type="protein sequence ID" value="EAX97950.1"/>
    <property type="molecule type" value="Genomic_DNA"/>
</dbReference>
<organism evidence="1 2">
    <name type="scientific">Trichomonas vaginalis (strain ATCC PRA-98 / G3)</name>
    <dbReference type="NCBI Taxonomy" id="412133"/>
    <lineage>
        <taxon>Eukaryota</taxon>
        <taxon>Metamonada</taxon>
        <taxon>Parabasalia</taxon>
        <taxon>Trichomonadida</taxon>
        <taxon>Trichomonadidae</taxon>
        <taxon>Trichomonas</taxon>
    </lineage>
</organism>
<reference evidence="1" key="1">
    <citation type="submission" date="2006-10" db="EMBL/GenBank/DDBJ databases">
        <authorList>
            <person name="Amadeo P."/>
            <person name="Zhao Q."/>
            <person name="Wortman J."/>
            <person name="Fraser-Liggett C."/>
            <person name="Carlton J."/>
        </authorList>
    </citation>
    <scope>NUCLEOTIDE SEQUENCE</scope>
    <source>
        <strain evidence="1">G3</strain>
    </source>
</reference>